<protein>
    <submittedName>
        <fullName evidence="1">Uncharacterized protein</fullName>
    </submittedName>
</protein>
<evidence type="ECO:0000313" key="1">
    <source>
        <dbReference type="EMBL" id="MPN62830.1"/>
    </source>
</evidence>
<reference evidence="1" key="1">
    <citation type="submission" date="2019-08" db="EMBL/GenBank/DDBJ databases">
        <authorList>
            <person name="Kucharzyk K."/>
            <person name="Murdoch R.W."/>
            <person name="Higgins S."/>
            <person name="Loffler F."/>
        </authorList>
    </citation>
    <scope>NUCLEOTIDE SEQUENCE</scope>
</reference>
<dbReference type="AlphaFoldDB" id="A0A645JIA0"/>
<dbReference type="EMBL" id="VSSQ01141424">
    <property type="protein sequence ID" value="MPN62830.1"/>
    <property type="molecule type" value="Genomic_DNA"/>
</dbReference>
<proteinExistence type="predicted"/>
<gene>
    <name evidence="1" type="ORF">SDC9_210583</name>
</gene>
<name>A0A645JIA0_9ZZZZ</name>
<sequence>MLTYRIIINGEQTDDFVTGETYIDAYFAASSLVPPAYKKDFKLEKTDSE</sequence>
<comment type="caution">
    <text evidence="1">The sequence shown here is derived from an EMBL/GenBank/DDBJ whole genome shotgun (WGS) entry which is preliminary data.</text>
</comment>
<organism evidence="1">
    <name type="scientific">bioreactor metagenome</name>
    <dbReference type="NCBI Taxonomy" id="1076179"/>
    <lineage>
        <taxon>unclassified sequences</taxon>
        <taxon>metagenomes</taxon>
        <taxon>ecological metagenomes</taxon>
    </lineage>
</organism>
<accession>A0A645JIA0</accession>